<comment type="caution">
    <text evidence="7">The sequence shown here is derived from an EMBL/GenBank/DDBJ whole genome shotgun (WGS) entry which is preliminary data.</text>
</comment>
<comment type="subcellular location">
    <subcellularLocation>
        <location evidence="1">Membrane</location>
        <topology evidence="1">Multi-pass membrane protein</topology>
    </subcellularLocation>
</comment>
<evidence type="ECO:0000256" key="3">
    <source>
        <dbReference type="ARBA" id="ARBA00022989"/>
    </source>
</evidence>
<gene>
    <name evidence="7" type="ORF">KQI75_08415</name>
</gene>
<feature type="transmembrane region" description="Helical" evidence="5">
    <location>
        <begin position="233"/>
        <end position="255"/>
    </location>
</feature>
<dbReference type="InterPro" id="IPR013525">
    <property type="entry name" value="ABC2_TM"/>
</dbReference>
<evidence type="ECO:0000256" key="5">
    <source>
        <dbReference type="SAM" id="Phobius"/>
    </source>
</evidence>
<feature type="transmembrane region" description="Helical" evidence="5">
    <location>
        <begin position="191"/>
        <end position="212"/>
    </location>
</feature>
<reference evidence="7 8" key="1">
    <citation type="submission" date="2021-06" db="EMBL/GenBank/DDBJ databases">
        <authorList>
            <person name="Sun Q."/>
            <person name="Li D."/>
        </authorList>
    </citation>
    <scope>NUCLEOTIDE SEQUENCE [LARGE SCALE GENOMIC DNA]</scope>
    <source>
        <strain evidence="7 8">MSJd-7</strain>
    </source>
</reference>
<keyword evidence="4 5" id="KW-0472">Membrane</keyword>
<evidence type="ECO:0000313" key="8">
    <source>
        <dbReference type="Proteomes" id="UP000783588"/>
    </source>
</evidence>
<evidence type="ECO:0000313" key="7">
    <source>
        <dbReference type="EMBL" id="MBU5490638.1"/>
    </source>
</evidence>
<feature type="transmembrane region" description="Helical" evidence="5">
    <location>
        <begin position="381"/>
        <end position="402"/>
    </location>
</feature>
<dbReference type="PANTHER" id="PTHR37305:SF1">
    <property type="entry name" value="MEMBRANE PROTEIN"/>
    <property type="match status" value="1"/>
</dbReference>
<evidence type="ECO:0000256" key="2">
    <source>
        <dbReference type="ARBA" id="ARBA00022692"/>
    </source>
</evidence>
<feature type="transmembrane region" description="Helical" evidence="5">
    <location>
        <begin position="292"/>
        <end position="314"/>
    </location>
</feature>
<feature type="transmembrane region" description="Helical" evidence="5">
    <location>
        <begin position="20"/>
        <end position="38"/>
    </location>
</feature>
<name>A0ABS6ESG3_9FIRM</name>
<evidence type="ECO:0000256" key="1">
    <source>
        <dbReference type="ARBA" id="ARBA00004141"/>
    </source>
</evidence>
<feature type="transmembrane region" description="Helical" evidence="5">
    <location>
        <begin position="326"/>
        <end position="348"/>
    </location>
</feature>
<evidence type="ECO:0000259" key="6">
    <source>
        <dbReference type="Pfam" id="PF12698"/>
    </source>
</evidence>
<dbReference type="PANTHER" id="PTHR37305">
    <property type="entry name" value="INTEGRAL MEMBRANE PROTEIN-RELATED"/>
    <property type="match status" value="1"/>
</dbReference>
<dbReference type="EMBL" id="JAHLQI010000004">
    <property type="protein sequence ID" value="MBU5490638.1"/>
    <property type="molecule type" value="Genomic_DNA"/>
</dbReference>
<sequence length="411" mass="45769">MRLLQLELKRTLSSRATRCILALALVLSLVMAWLPVSYVRLYSSEGSEITGLQAVQEIKQLAAPYSGEVTAEKVQKALAEYQGVVRQYGDVNSEDFPIDVYYRKIFPEAPLVRRLIEINADAQGLAPEVTQLTNQDAKNFYKQCKTHIGDLMNLEQHDHPEAQEQAKQMYSKVPQPFFYYPGYTMDALEYVGIYVFLLVFLCTLIAAPTFSAEYQTGADDILRCTKHGRKRLAVTKITAAMLIFITVFAVCMTIFTVLSNSLFGWECRETSLQVIHSAATLFSGTVGEAQNAITAMGLLTLLAVSSFTLFVSSVSRSNVKALGISLVFLLAPSLLYMFGGGNLIAWITRILPAGGVGMNNSYIYTICDFEFLHLGKTISVWPVHVMLVCELVAIPLFLFLTVRCYQKHIAK</sequence>
<keyword evidence="8" id="KW-1185">Reference proteome</keyword>
<dbReference type="Proteomes" id="UP000783588">
    <property type="component" value="Unassembled WGS sequence"/>
</dbReference>
<proteinExistence type="predicted"/>
<evidence type="ECO:0000256" key="4">
    <source>
        <dbReference type="ARBA" id="ARBA00023136"/>
    </source>
</evidence>
<organism evidence="7 8">
    <name type="scientific">Butyricicoccus intestinisimiae</name>
    <dbReference type="NCBI Taxonomy" id="2841509"/>
    <lineage>
        <taxon>Bacteria</taxon>
        <taxon>Bacillati</taxon>
        <taxon>Bacillota</taxon>
        <taxon>Clostridia</taxon>
        <taxon>Eubacteriales</taxon>
        <taxon>Butyricicoccaceae</taxon>
        <taxon>Butyricicoccus</taxon>
    </lineage>
</organism>
<keyword evidence="3 5" id="KW-1133">Transmembrane helix</keyword>
<protein>
    <submittedName>
        <fullName evidence="7">ABC transporter permease</fullName>
    </submittedName>
</protein>
<dbReference type="RefSeq" id="WP_216470310.1">
    <property type="nucleotide sequence ID" value="NZ_JAHLQI010000004.1"/>
</dbReference>
<dbReference type="Pfam" id="PF12698">
    <property type="entry name" value="ABC2_membrane_3"/>
    <property type="match status" value="1"/>
</dbReference>
<feature type="domain" description="ABC-2 type transporter transmembrane" evidence="6">
    <location>
        <begin position="124"/>
        <end position="358"/>
    </location>
</feature>
<accession>A0ABS6ESG3</accession>
<keyword evidence="2 5" id="KW-0812">Transmembrane</keyword>